<evidence type="ECO:0000256" key="1">
    <source>
        <dbReference type="SAM" id="MobiDB-lite"/>
    </source>
</evidence>
<dbReference type="EMBL" id="DF977499">
    <property type="protein sequence ID" value="GAP91017.2"/>
    <property type="molecule type" value="Genomic_DNA"/>
</dbReference>
<protein>
    <submittedName>
        <fullName evidence="2">Uncharacterized protein</fullName>
    </submittedName>
</protein>
<feature type="compositionally biased region" description="Acidic residues" evidence="1">
    <location>
        <begin position="220"/>
        <end position="229"/>
    </location>
</feature>
<reference evidence="2" key="1">
    <citation type="submission" date="2016-03" db="EMBL/GenBank/DDBJ databases">
        <title>Draft genome sequence of Rosellinia necatrix.</title>
        <authorList>
            <person name="Kanematsu S."/>
        </authorList>
    </citation>
    <scope>NUCLEOTIDE SEQUENCE [LARGE SCALE GENOMIC DNA]</scope>
    <source>
        <strain evidence="2">W97</strain>
    </source>
</reference>
<gene>
    <name evidence="2" type="ORF">SAMD00023353_5400330</name>
</gene>
<evidence type="ECO:0000313" key="2">
    <source>
        <dbReference type="EMBL" id="GAP91017.2"/>
    </source>
</evidence>
<name>A0A1W2TRC7_ROSNE</name>
<feature type="region of interest" description="Disordered" evidence="1">
    <location>
        <begin position="195"/>
        <end position="229"/>
    </location>
</feature>
<accession>A0A1W2TRC7</accession>
<evidence type="ECO:0000313" key="3">
    <source>
        <dbReference type="Proteomes" id="UP000054516"/>
    </source>
</evidence>
<sequence length="229" mass="25444">MCHYLYWGYDKCCHEYSSRENRWEFCNLGGRVDARYCPFVMYTRRKINVPFCDSCLDETPPSHPPVTTILQDLETMRSIMNTVGVERAFCIRYTREYRSEFSDISARAAAAGPNNNFYNDVAALYQIYYQRASDAVSRTPDGRAAIALAANNYAATIPAPPSDTKPANPYTSATFTPATFPHVTFAPGTFTTSAPYSSQSSTFYAPSSSDSTFYTPPSNEAEEGNGGES</sequence>
<dbReference type="Proteomes" id="UP000054516">
    <property type="component" value="Unassembled WGS sequence"/>
</dbReference>
<proteinExistence type="predicted"/>
<feature type="compositionally biased region" description="Polar residues" evidence="1">
    <location>
        <begin position="195"/>
        <end position="218"/>
    </location>
</feature>
<dbReference type="OrthoDB" id="4750049at2759"/>
<dbReference type="AlphaFoldDB" id="A0A1W2TRC7"/>
<keyword evidence="3" id="KW-1185">Reference proteome</keyword>
<organism evidence="2">
    <name type="scientific">Rosellinia necatrix</name>
    <name type="common">White root-rot fungus</name>
    <dbReference type="NCBI Taxonomy" id="77044"/>
    <lineage>
        <taxon>Eukaryota</taxon>
        <taxon>Fungi</taxon>
        <taxon>Dikarya</taxon>
        <taxon>Ascomycota</taxon>
        <taxon>Pezizomycotina</taxon>
        <taxon>Sordariomycetes</taxon>
        <taxon>Xylariomycetidae</taxon>
        <taxon>Xylariales</taxon>
        <taxon>Xylariaceae</taxon>
        <taxon>Rosellinia</taxon>
    </lineage>
</organism>